<evidence type="ECO:0000313" key="5">
    <source>
        <dbReference type="EMBL" id="OEL21348.1"/>
    </source>
</evidence>
<dbReference type="SUPFAM" id="SSF49354">
    <property type="entry name" value="PapD-like"/>
    <property type="match status" value="1"/>
</dbReference>
<dbReference type="AlphaFoldDB" id="A0A1E5V8A3"/>
<protein>
    <recommendedName>
        <fullName evidence="7">MSP domain-containing protein</fullName>
    </recommendedName>
</protein>
<dbReference type="PANTHER" id="PTHR10809:SF6">
    <property type="entry name" value="AT11025P-RELATED"/>
    <property type="match status" value="1"/>
</dbReference>
<keyword evidence="2" id="KW-0812">Transmembrane</keyword>
<dbReference type="InterPro" id="IPR013783">
    <property type="entry name" value="Ig-like_fold"/>
</dbReference>
<organism evidence="5 6">
    <name type="scientific">Dichanthelium oligosanthes</name>
    <dbReference type="NCBI Taxonomy" id="888268"/>
    <lineage>
        <taxon>Eukaryota</taxon>
        <taxon>Viridiplantae</taxon>
        <taxon>Streptophyta</taxon>
        <taxon>Embryophyta</taxon>
        <taxon>Tracheophyta</taxon>
        <taxon>Spermatophyta</taxon>
        <taxon>Magnoliopsida</taxon>
        <taxon>Liliopsida</taxon>
        <taxon>Poales</taxon>
        <taxon>Poaceae</taxon>
        <taxon>PACMAD clade</taxon>
        <taxon>Panicoideae</taxon>
        <taxon>Panicodae</taxon>
        <taxon>Paniceae</taxon>
        <taxon>Dichantheliinae</taxon>
        <taxon>Dichanthelium</taxon>
    </lineage>
</organism>
<dbReference type="GO" id="GO:0005886">
    <property type="term" value="C:plasma membrane"/>
    <property type="evidence" value="ECO:0007669"/>
    <property type="project" value="TreeGrafter"/>
</dbReference>
<comment type="subcellular location">
    <subcellularLocation>
        <location evidence="1">Membrane</location>
        <topology evidence="1">Single-pass type IV membrane protein</topology>
    </subcellularLocation>
</comment>
<dbReference type="GO" id="GO:0005789">
    <property type="term" value="C:endoplasmic reticulum membrane"/>
    <property type="evidence" value="ECO:0007669"/>
    <property type="project" value="InterPro"/>
</dbReference>
<dbReference type="EMBL" id="LWDX02048147">
    <property type="protein sequence ID" value="OEL21348.1"/>
    <property type="molecule type" value="Genomic_DNA"/>
</dbReference>
<dbReference type="InterPro" id="IPR016763">
    <property type="entry name" value="VAP"/>
</dbReference>
<evidence type="ECO:0000256" key="2">
    <source>
        <dbReference type="ARBA" id="ARBA00022692"/>
    </source>
</evidence>
<comment type="caution">
    <text evidence="5">The sequence shown here is derived from an EMBL/GenBank/DDBJ whole genome shotgun (WGS) entry which is preliminary data.</text>
</comment>
<dbReference type="InterPro" id="IPR008962">
    <property type="entry name" value="PapD-like_sf"/>
</dbReference>
<gene>
    <name evidence="5" type="ORF">BAE44_0017634</name>
</gene>
<name>A0A1E5V8A3_9POAL</name>
<accession>A0A1E5V8A3</accession>
<evidence type="ECO:0008006" key="7">
    <source>
        <dbReference type="Google" id="ProtNLM"/>
    </source>
</evidence>
<dbReference type="Gene3D" id="2.60.40.10">
    <property type="entry name" value="Immunoglobulins"/>
    <property type="match status" value="1"/>
</dbReference>
<evidence type="ECO:0000313" key="6">
    <source>
        <dbReference type="Proteomes" id="UP000095767"/>
    </source>
</evidence>
<evidence type="ECO:0000256" key="4">
    <source>
        <dbReference type="ARBA" id="ARBA00023136"/>
    </source>
</evidence>
<dbReference type="GO" id="GO:0090158">
    <property type="term" value="P:endoplasmic reticulum membrane organization"/>
    <property type="evidence" value="ECO:0007669"/>
    <property type="project" value="TreeGrafter"/>
</dbReference>
<evidence type="ECO:0000256" key="1">
    <source>
        <dbReference type="ARBA" id="ARBA00004211"/>
    </source>
</evidence>
<dbReference type="PANTHER" id="PTHR10809">
    <property type="entry name" value="VESICLE-ASSOCIATED MEMBRANE PROTEIN-ASSOCIATED PROTEIN"/>
    <property type="match status" value="1"/>
</dbReference>
<dbReference type="GO" id="GO:0061817">
    <property type="term" value="P:endoplasmic reticulum-plasma membrane tethering"/>
    <property type="evidence" value="ECO:0007669"/>
    <property type="project" value="TreeGrafter"/>
</dbReference>
<keyword evidence="6" id="KW-1185">Reference proteome</keyword>
<evidence type="ECO:0000256" key="3">
    <source>
        <dbReference type="ARBA" id="ARBA00022989"/>
    </source>
</evidence>
<dbReference type="STRING" id="888268.A0A1E5V8A3"/>
<reference evidence="5 6" key="1">
    <citation type="submission" date="2016-09" db="EMBL/GenBank/DDBJ databases">
        <title>The draft genome of Dichanthelium oligosanthes: A C3 panicoid grass species.</title>
        <authorList>
            <person name="Studer A.J."/>
            <person name="Schnable J.C."/>
            <person name="Brutnell T.P."/>
        </authorList>
    </citation>
    <scope>NUCLEOTIDE SEQUENCE [LARGE SCALE GENOMIC DNA]</scope>
    <source>
        <strain evidence="6">cv. Kellogg 1175</strain>
        <tissue evidence="5">Leaf</tissue>
    </source>
</reference>
<dbReference type="Proteomes" id="UP000095767">
    <property type="component" value="Unassembled WGS sequence"/>
</dbReference>
<sequence>MEPNKWLPCSLQLTNNTDDYVAFIFILPQGKVLYYPAATGRAIMPPRSTLGIVIDMLVKEEALADLQCKDTCHVRSVIVDKDSWEENVNKDMFDGRMDVHEVEVDIVFAPPPEQPQAPSSVHRRPMFDGEQDWEDGELESTREVAALEMAISLNALFYK</sequence>
<keyword evidence="4" id="KW-0472">Membrane</keyword>
<keyword evidence="3" id="KW-1133">Transmembrane helix</keyword>
<proteinExistence type="predicted"/>